<gene>
    <name evidence="3" type="ORF">EJP67_29970</name>
</gene>
<evidence type="ECO:0000313" key="3">
    <source>
        <dbReference type="EMBL" id="RUR71280.1"/>
    </source>
</evidence>
<dbReference type="AlphaFoldDB" id="A0A3S1F5V2"/>
<reference evidence="3 4" key="1">
    <citation type="submission" date="2018-12" db="EMBL/GenBank/DDBJ databases">
        <title>The genome sequences of Variovorax guangxiensis DSM 27352.</title>
        <authorList>
            <person name="Gao J."/>
            <person name="Sun J."/>
        </authorList>
    </citation>
    <scope>NUCLEOTIDE SEQUENCE [LARGE SCALE GENOMIC DNA]</scope>
    <source>
        <strain evidence="3 4">DSM 27352</strain>
    </source>
</reference>
<evidence type="ECO:0000313" key="4">
    <source>
        <dbReference type="Proteomes" id="UP000281118"/>
    </source>
</evidence>
<evidence type="ECO:0000259" key="2">
    <source>
        <dbReference type="Pfam" id="PF14588"/>
    </source>
</evidence>
<dbReference type="InterPro" id="IPR035959">
    <property type="entry name" value="RutC-like_sf"/>
</dbReference>
<sequence length="215" mass="22754">MFHRLQPIRSLTAVLLLAVSAASAFAQSPPVLQPQPSPGSIESRLKTELLALGFADGKLPVLKPAFGNYLDAVKVGDMLYLSSAAPQRPDGQFVKGRVPDQVSVADAMVAAKLACVRQIARLKLMLGDLEQVKRIVYVRGKVYSQADFTDQTKVTDACSALYVAVFGDAGRHARTTEGIVAGPFGVAVEVETFVELKPGATLVSVAPSASATETK</sequence>
<keyword evidence="1" id="KW-0732">Signal</keyword>
<organism evidence="3 4">
    <name type="scientific">Variovorax guangxiensis</name>
    <dbReference type="NCBI Taxonomy" id="1775474"/>
    <lineage>
        <taxon>Bacteria</taxon>
        <taxon>Pseudomonadati</taxon>
        <taxon>Pseudomonadota</taxon>
        <taxon>Betaproteobacteria</taxon>
        <taxon>Burkholderiales</taxon>
        <taxon>Comamonadaceae</taxon>
        <taxon>Variovorax</taxon>
    </lineage>
</organism>
<dbReference type="RefSeq" id="WP_126025358.1">
    <property type="nucleotide sequence ID" value="NZ_RXFT01000019.1"/>
</dbReference>
<dbReference type="CDD" id="cd02199">
    <property type="entry name" value="YjgF_YER057c_UK114_like_1"/>
    <property type="match status" value="1"/>
</dbReference>
<accession>A0A3S1F5V2</accession>
<evidence type="ECO:0000256" key="1">
    <source>
        <dbReference type="SAM" id="SignalP"/>
    </source>
</evidence>
<dbReference type="Pfam" id="PF14588">
    <property type="entry name" value="YjgF_endoribonc"/>
    <property type="match status" value="1"/>
</dbReference>
<dbReference type="Proteomes" id="UP000281118">
    <property type="component" value="Unassembled WGS sequence"/>
</dbReference>
<feature type="chain" id="PRO_5018623393" evidence="1">
    <location>
        <begin position="27"/>
        <end position="215"/>
    </location>
</feature>
<dbReference type="PANTHER" id="PTHR43760">
    <property type="entry name" value="ENDORIBONUCLEASE-RELATED"/>
    <property type="match status" value="1"/>
</dbReference>
<proteinExistence type="predicted"/>
<dbReference type="InterPro" id="IPR013813">
    <property type="entry name" value="Endoribo_LPSP/chorism_mut-like"/>
</dbReference>
<feature type="signal peptide" evidence="1">
    <location>
        <begin position="1"/>
        <end position="26"/>
    </location>
</feature>
<dbReference type="SUPFAM" id="SSF55298">
    <property type="entry name" value="YjgF-like"/>
    <property type="match status" value="1"/>
</dbReference>
<feature type="domain" description="Endoribonuclease L-PSP/chorismate mutase-like" evidence="2">
    <location>
        <begin position="56"/>
        <end position="176"/>
    </location>
</feature>
<dbReference type="Gene3D" id="3.30.1330.40">
    <property type="entry name" value="RutC-like"/>
    <property type="match status" value="1"/>
</dbReference>
<dbReference type="PANTHER" id="PTHR43760:SF1">
    <property type="entry name" value="ENDORIBONUCLEASE L-PSP_CHORISMATE MUTASE-LIKE DOMAIN-CONTAINING PROTEIN"/>
    <property type="match status" value="1"/>
</dbReference>
<dbReference type="EMBL" id="RXFT01000019">
    <property type="protein sequence ID" value="RUR71280.1"/>
    <property type="molecule type" value="Genomic_DNA"/>
</dbReference>
<protein>
    <submittedName>
        <fullName evidence="3">RidA family protein</fullName>
    </submittedName>
</protein>
<dbReference type="OrthoDB" id="8587942at2"/>
<name>A0A3S1F5V2_9BURK</name>
<comment type="caution">
    <text evidence="3">The sequence shown here is derived from an EMBL/GenBank/DDBJ whole genome shotgun (WGS) entry which is preliminary data.</text>
</comment>